<keyword evidence="2" id="KW-0285">Flavoprotein</keyword>
<dbReference type="SUPFAM" id="SSF56425">
    <property type="entry name" value="Succinate dehydrogenase/fumarate reductase flavoprotein, catalytic domain"/>
    <property type="match status" value="1"/>
</dbReference>
<protein>
    <submittedName>
        <fullName evidence="6">FAD-binding protein</fullName>
    </submittedName>
</protein>
<gene>
    <name evidence="6" type="ORF">GIS00_14690</name>
</gene>
<dbReference type="Pfam" id="PF00890">
    <property type="entry name" value="FAD_binding_2"/>
    <property type="match status" value="1"/>
</dbReference>
<evidence type="ECO:0000259" key="5">
    <source>
        <dbReference type="Pfam" id="PF00890"/>
    </source>
</evidence>
<dbReference type="SUPFAM" id="SSF51905">
    <property type="entry name" value="FAD/NAD(P)-binding domain"/>
    <property type="match status" value="1"/>
</dbReference>
<sequence length="560" mass="59633">MTVSWDHTVDVVAIGSGGGGLLAGIAAREAGGQALVIEKRDLLGGSTAMSGGVVWLPNNPLMQRDGIADSDELGMEYFGATVGDVGAASSDERRRAFLTEGQAMIRMLMRKGARLVRCPGYSDYYSNNLGGNAAGRSMEPAAFDGSELGEWLPLIQSGLAKGVGMNVMTNELRDLQYFNRSLKSLRIAARVQLRTWRAQLLRRPVLTNGTALVARLVQAAVASGVELWTGAAFDDFVVEDGRVVGVRVIRDGRVLLVQARRGVVVAAGGFARNAEMREEFGGTQRTDPAWSSSNPGDTGDALRAAIKLGAETDLMDEAWWLPGPSPAFGMSTLTAARNRPNTIMVDAAGRRFVNESNSYVEVGKAMFARNRTSTAVPAWLVFDEHYRRRYAHRRSLLVGRLPKEWLSSGLLVQASSLEELASKCGIDPAGLADQVARWNRHAEQGRDPEFGRGTSAYNDCLGDPGPGVPNPAVGPIDKPPYYAFQLFPGDVGTCGGVLTDAQARVLGADGPIPGLYATGNGTATVMGRHYLGAGASIAYSMIFGYIGARHAMAQVPAVVA</sequence>
<dbReference type="EMBL" id="WLYK01000005">
    <property type="protein sequence ID" value="MTD15188.1"/>
    <property type="molecule type" value="Genomic_DNA"/>
</dbReference>
<dbReference type="RefSeq" id="WP_154769141.1">
    <property type="nucleotide sequence ID" value="NZ_WLYK01000005.1"/>
</dbReference>
<dbReference type="Gene3D" id="3.50.50.60">
    <property type="entry name" value="FAD/NAD(P)-binding domain"/>
    <property type="match status" value="2"/>
</dbReference>
<dbReference type="PANTHER" id="PTHR43400:SF10">
    <property type="entry name" value="3-OXOSTEROID 1-DEHYDROGENASE"/>
    <property type="match status" value="1"/>
</dbReference>
<accession>A0A7K1FM46</accession>
<dbReference type="PRINTS" id="PR00411">
    <property type="entry name" value="PNDRDTASEI"/>
</dbReference>
<comment type="cofactor">
    <cofactor evidence="1">
        <name>FAD</name>
        <dbReference type="ChEBI" id="CHEBI:57692"/>
    </cofactor>
</comment>
<dbReference type="InterPro" id="IPR036188">
    <property type="entry name" value="FAD/NAD-bd_sf"/>
</dbReference>
<reference evidence="6 7" key="1">
    <citation type="submission" date="2019-11" db="EMBL/GenBank/DDBJ databases">
        <authorList>
            <person name="Jiang L.-Q."/>
        </authorList>
    </citation>
    <scope>NUCLEOTIDE SEQUENCE [LARGE SCALE GENOMIC DNA]</scope>
    <source>
        <strain evidence="6 7">YIM 132087</strain>
    </source>
</reference>
<organism evidence="6 7">
    <name type="scientific">Nakamurella alba</name>
    <dbReference type="NCBI Taxonomy" id="2665158"/>
    <lineage>
        <taxon>Bacteria</taxon>
        <taxon>Bacillati</taxon>
        <taxon>Actinomycetota</taxon>
        <taxon>Actinomycetes</taxon>
        <taxon>Nakamurellales</taxon>
        <taxon>Nakamurellaceae</taxon>
        <taxon>Nakamurella</taxon>
    </lineage>
</organism>
<evidence type="ECO:0000256" key="4">
    <source>
        <dbReference type="ARBA" id="ARBA00023002"/>
    </source>
</evidence>
<evidence type="ECO:0000256" key="1">
    <source>
        <dbReference type="ARBA" id="ARBA00001974"/>
    </source>
</evidence>
<dbReference type="InterPro" id="IPR027477">
    <property type="entry name" value="Succ_DH/fumarate_Rdtase_cat_sf"/>
</dbReference>
<evidence type="ECO:0000256" key="3">
    <source>
        <dbReference type="ARBA" id="ARBA00022827"/>
    </source>
</evidence>
<dbReference type="InterPro" id="IPR050315">
    <property type="entry name" value="FAD-oxidoreductase_2"/>
</dbReference>
<proteinExistence type="predicted"/>
<name>A0A7K1FM46_9ACTN</name>
<dbReference type="GO" id="GO:0033765">
    <property type="term" value="F:steroid dehydrogenase activity, acting on the CH-CH group of donors"/>
    <property type="evidence" value="ECO:0007669"/>
    <property type="project" value="UniProtKB-ARBA"/>
</dbReference>
<dbReference type="Proteomes" id="UP000460221">
    <property type="component" value="Unassembled WGS sequence"/>
</dbReference>
<dbReference type="AlphaFoldDB" id="A0A7K1FM46"/>
<feature type="domain" description="FAD-dependent oxidoreductase 2 FAD-binding" evidence="5">
    <location>
        <begin position="10"/>
        <end position="537"/>
    </location>
</feature>
<evidence type="ECO:0000313" key="7">
    <source>
        <dbReference type="Proteomes" id="UP000460221"/>
    </source>
</evidence>
<dbReference type="GO" id="GO:0008202">
    <property type="term" value="P:steroid metabolic process"/>
    <property type="evidence" value="ECO:0007669"/>
    <property type="project" value="UniProtKB-ARBA"/>
</dbReference>
<keyword evidence="4" id="KW-0560">Oxidoreductase</keyword>
<keyword evidence="3" id="KW-0274">FAD</keyword>
<dbReference type="PANTHER" id="PTHR43400">
    <property type="entry name" value="FUMARATE REDUCTASE"/>
    <property type="match status" value="1"/>
</dbReference>
<evidence type="ECO:0000313" key="6">
    <source>
        <dbReference type="EMBL" id="MTD15188.1"/>
    </source>
</evidence>
<evidence type="ECO:0000256" key="2">
    <source>
        <dbReference type="ARBA" id="ARBA00022630"/>
    </source>
</evidence>
<dbReference type="InterPro" id="IPR003953">
    <property type="entry name" value="FAD-dep_OxRdtase_2_FAD-bd"/>
</dbReference>
<keyword evidence="7" id="KW-1185">Reference proteome</keyword>
<comment type="caution">
    <text evidence="6">The sequence shown here is derived from an EMBL/GenBank/DDBJ whole genome shotgun (WGS) entry which is preliminary data.</text>
</comment>